<evidence type="ECO:0000313" key="3">
    <source>
        <dbReference type="EMBL" id="SCG77603.1"/>
    </source>
</evidence>
<feature type="transmembrane region" description="Helical" evidence="2">
    <location>
        <begin position="44"/>
        <end position="67"/>
    </location>
</feature>
<dbReference type="Proteomes" id="UP000198221">
    <property type="component" value="Chromosome I"/>
</dbReference>
<keyword evidence="2" id="KW-1133">Transmembrane helix</keyword>
<feature type="transmembrane region" description="Helical" evidence="2">
    <location>
        <begin position="241"/>
        <end position="261"/>
    </location>
</feature>
<gene>
    <name evidence="3" type="ORF">GA0070613_6316</name>
</gene>
<feature type="region of interest" description="Disordered" evidence="1">
    <location>
        <begin position="292"/>
        <end position="331"/>
    </location>
</feature>
<feature type="compositionally biased region" description="Basic and acidic residues" evidence="1">
    <location>
        <begin position="317"/>
        <end position="331"/>
    </location>
</feature>
<feature type="transmembrane region" description="Helical" evidence="2">
    <location>
        <begin position="12"/>
        <end position="32"/>
    </location>
</feature>
<evidence type="ECO:0000256" key="2">
    <source>
        <dbReference type="SAM" id="Phobius"/>
    </source>
</evidence>
<keyword evidence="2" id="KW-0472">Membrane</keyword>
<dbReference type="RefSeq" id="WP_089015508.1">
    <property type="nucleotide sequence ID" value="NZ_LT607754.1"/>
</dbReference>
<keyword evidence="2" id="KW-0812">Transmembrane</keyword>
<organism evidence="3 4">
    <name type="scientific">Micromonospora inositola</name>
    <dbReference type="NCBI Taxonomy" id="47865"/>
    <lineage>
        <taxon>Bacteria</taxon>
        <taxon>Bacillati</taxon>
        <taxon>Actinomycetota</taxon>
        <taxon>Actinomycetes</taxon>
        <taxon>Micromonosporales</taxon>
        <taxon>Micromonosporaceae</taxon>
        <taxon>Micromonospora</taxon>
    </lineage>
</organism>
<feature type="transmembrane region" description="Helical" evidence="2">
    <location>
        <begin position="267"/>
        <end position="284"/>
    </location>
</feature>
<sequence length="331" mass="35626">MSDIEVKSYRYLRTTMVALLLGLGASVVYHSLQAGAFLASVSAYYYTPAQAIFVSALIALGACMIALKGTNEIEDVFLNLGGMFAAVVAIVPTSRGADYRTAIRACEQADSPTLEQLDCPTVRTLAEATKANVENSTIALLFVGALALLAAVLFYSLKDRRTPGAKFPRWAFVATLVVYGGWAGAFAASRAWFIDNAHYIAAVGLLACIIVVAVANALRRDQGRQETLNAVPGALARSTDFYAWFARILLGAAGVGILLWLVDWISLFLLEIVVAAFFAVFWMVQTIERWRDEPRPGGGGPGELSPSEAQRSGPGSRRPDHDQTDRTVGRA</sequence>
<reference evidence="4" key="1">
    <citation type="submission" date="2016-06" db="EMBL/GenBank/DDBJ databases">
        <authorList>
            <person name="Varghese N."/>
            <person name="Submissions Spin"/>
        </authorList>
    </citation>
    <scope>NUCLEOTIDE SEQUENCE [LARGE SCALE GENOMIC DNA]</scope>
    <source>
        <strain evidence="4">DSM 43819</strain>
    </source>
</reference>
<feature type="transmembrane region" description="Helical" evidence="2">
    <location>
        <begin position="138"/>
        <end position="157"/>
    </location>
</feature>
<keyword evidence="4" id="KW-1185">Reference proteome</keyword>
<dbReference type="OrthoDB" id="9803163at2"/>
<proteinExistence type="predicted"/>
<feature type="transmembrane region" description="Helical" evidence="2">
    <location>
        <begin position="76"/>
        <end position="94"/>
    </location>
</feature>
<dbReference type="EMBL" id="LT607754">
    <property type="protein sequence ID" value="SCG77603.1"/>
    <property type="molecule type" value="Genomic_DNA"/>
</dbReference>
<name>A0A1C5K497_9ACTN</name>
<evidence type="ECO:0000256" key="1">
    <source>
        <dbReference type="SAM" id="MobiDB-lite"/>
    </source>
</evidence>
<accession>A0A1C5K497</accession>
<feature type="transmembrane region" description="Helical" evidence="2">
    <location>
        <begin position="169"/>
        <end position="193"/>
    </location>
</feature>
<evidence type="ECO:0000313" key="4">
    <source>
        <dbReference type="Proteomes" id="UP000198221"/>
    </source>
</evidence>
<protein>
    <submittedName>
        <fullName evidence="3">Uncharacterized protein</fullName>
    </submittedName>
</protein>
<dbReference type="AlphaFoldDB" id="A0A1C5K497"/>
<feature type="transmembrane region" description="Helical" evidence="2">
    <location>
        <begin position="199"/>
        <end position="218"/>
    </location>
</feature>